<dbReference type="PANTHER" id="PTHR43736">
    <property type="entry name" value="ADP-RIBOSE PYROPHOSPHATASE"/>
    <property type="match status" value="1"/>
</dbReference>
<dbReference type="Proteomes" id="UP000448943">
    <property type="component" value="Unassembled WGS sequence"/>
</dbReference>
<dbReference type="Pfam" id="PF00293">
    <property type="entry name" value="NUDIX"/>
    <property type="match status" value="1"/>
</dbReference>
<evidence type="ECO:0000313" key="5">
    <source>
        <dbReference type="Proteomes" id="UP000448943"/>
    </source>
</evidence>
<accession>A0A6N9Q4B7</accession>
<evidence type="ECO:0000256" key="2">
    <source>
        <dbReference type="ARBA" id="ARBA00022801"/>
    </source>
</evidence>
<protein>
    <submittedName>
        <fullName evidence="4">NUDIX domain-containing protein</fullName>
    </submittedName>
</protein>
<name>A0A6N9Q4B7_9BACL</name>
<dbReference type="Gene3D" id="3.90.79.10">
    <property type="entry name" value="Nucleoside Triphosphate Pyrophosphohydrolase"/>
    <property type="match status" value="1"/>
</dbReference>
<dbReference type="SUPFAM" id="SSF55811">
    <property type="entry name" value="Nudix"/>
    <property type="match status" value="1"/>
</dbReference>
<evidence type="ECO:0000256" key="1">
    <source>
        <dbReference type="ARBA" id="ARBA00005582"/>
    </source>
</evidence>
<dbReference type="PROSITE" id="PS00893">
    <property type="entry name" value="NUDIX_BOX"/>
    <property type="match status" value="1"/>
</dbReference>
<keyword evidence="5" id="KW-1185">Reference proteome</keyword>
<comment type="caution">
    <text evidence="4">The sequence shown here is derived from an EMBL/GenBank/DDBJ whole genome shotgun (WGS) entry which is preliminary data.</text>
</comment>
<comment type="similarity">
    <text evidence="1">Belongs to the Nudix hydrolase family.</text>
</comment>
<dbReference type="InterPro" id="IPR020084">
    <property type="entry name" value="NUDIX_hydrolase_CS"/>
</dbReference>
<keyword evidence="2" id="KW-0378">Hydrolase</keyword>
<dbReference type="PANTHER" id="PTHR43736:SF1">
    <property type="entry name" value="DIHYDRONEOPTERIN TRIPHOSPHATE DIPHOSPHATASE"/>
    <property type="match status" value="1"/>
</dbReference>
<evidence type="ECO:0000259" key="3">
    <source>
        <dbReference type="PROSITE" id="PS51462"/>
    </source>
</evidence>
<evidence type="ECO:0000313" key="4">
    <source>
        <dbReference type="EMBL" id="NBI29695.1"/>
    </source>
</evidence>
<dbReference type="OrthoDB" id="21342at2"/>
<sequence length="147" mass="17186">MSHPILYGSVHILIYQNDNEVLLLKRKNTGFEDGKWGIIAGKIEGREEIVSAAIREAKEEAGIIIDPKEVKVVGVMHRNNIKNEWIDFYVKIDSWQGEIVNIEPDKCEELKWFKVNKLPNNLIPFIRKAIEKNHKHMWFESFGWENS</sequence>
<organism evidence="4 5">
    <name type="scientific">Chengkuizengella marina</name>
    <dbReference type="NCBI Taxonomy" id="2507566"/>
    <lineage>
        <taxon>Bacteria</taxon>
        <taxon>Bacillati</taxon>
        <taxon>Bacillota</taxon>
        <taxon>Bacilli</taxon>
        <taxon>Bacillales</taxon>
        <taxon>Paenibacillaceae</taxon>
        <taxon>Chengkuizengella</taxon>
    </lineage>
</organism>
<feature type="domain" description="Nudix hydrolase" evidence="3">
    <location>
        <begin position="5"/>
        <end position="135"/>
    </location>
</feature>
<dbReference type="RefSeq" id="WP_160646501.1">
    <property type="nucleotide sequence ID" value="NZ_SIJB01000027.1"/>
</dbReference>
<dbReference type="InterPro" id="IPR000086">
    <property type="entry name" value="NUDIX_hydrolase_dom"/>
</dbReference>
<gene>
    <name evidence="4" type="ORF">ERL59_12070</name>
</gene>
<dbReference type="InterPro" id="IPR015797">
    <property type="entry name" value="NUDIX_hydrolase-like_dom_sf"/>
</dbReference>
<dbReference type="AlphaFoldDB" id="A0A6N9Q4B7"/>
<reference evidence="4 5" key="1">
    <citation type="submission" date="2019-01" db="EMBL/GenBank/DDBJ databases">
        <title>Chengkuizengella sp. nov., isolated from deep-sea sediment of East Pacific Ocean.</title>
        <authorList>
            <person name="Yang J."/>
            <person name="Lai Q."/>
            <person name="Shao Z."/>
        </authorList>
    </citation>
    <scope>NUCLEOTIDE SEQUENCE [LARGE SCALE GENOMIC DNA]</scope>
    <source>
        <strain evidence="4 5">YPA3-1-1</strain>
    </source>
</reference>
<proteinExistence type="inferred from homology"/>
<dbReference type="CDD" id="cd04683">
    <property type="entry name" value="NUDIX_Hydrolase"/>
    <property type="match status" value="1"/>
</dbReference>
<dbReference type="EMBL" id="SIJB01000027">
    <property type="protein sequence ID" value="NBI29695.1"/>
    <property type="molecule type" value="Genomic_DNA"/>
</dbReference>
<dbReference type="PROSITE" id="PS51462">
    <property type="entry name" value="NUDIX"/>
    <property type="match status" value="1"/>
</dbReference>
<dbReference type="GO" id="GO:0016787">
    <property type="term" value="F:hydrolase activity"/>
    <property type="evidence" value="ECO:0007669"/>
    <property type="project" value="UniProtKB-KW"/>
</dbReference>